<dbReference type="Pfam" id="PF01522">
    <property type="entry name" value="Polysacc_deac_1"/>
    <property type="match status" value="1"/>
</dbReference>
<dbReference type="Gene3D" id="3.20.20.370">
    <property type="entry name" value="Glycoside hydrolase/deacetylase"/>
    <property type="match status" value="1"/>
</dbReference>
<dbReference type="PANTHER" id="PTHR34216">
    <property type="match status" value="1"/>
</dbReference>
<reference evidence="4" key="1">
    <citation type="submission" date="2020-02" db="EMBL/GenBank/DDBJ databases">
        <authorList>
            <person name="Meier V. D."/>
        </authorList>
    </citation>
    <scope>NUCLEOTIDE SEQUENCE</scope>
    <source>
        <strain evidence="4">AVDCRST_MAG85</strain>
    </source>
</reference>
<dbReference type="InterPro" id="IPR011330">
    <property type="entry name" value="Glyco_hydro/deAcase_b/a-brl"/>
</dbReference>
<dbReference type="PROSITE" id="PS51677">
    <property type="entry name" value="NODB"/>
    <property type="match status" value="1"/>
</dbReference>
<proteinExistence type="predicted"/>
<dbReference type="InterPro" id="IPR002509">
    <property type="entry name" value="NODB_dom"/>
</dbReference>
<gene>
    <name evidence="4" type="ORF">AVDCRST_MAG85-1883</name>
</gene>
<keyword evidence="2" id="KW-0732">Signal</keyword>
<evidence type="ECO:0000256" key="2">
    <source>
        <dbReference type="ARBA" id="ARBA00022729"/>
    </source>
</evidence>
<dbReference type="PANTHER" id="PTHR34216:SF3">
    <property type="entry name" value="POLY-BETA-1,6-N-ACETYL-D-GLUCOSAMINE N-DEACETYLASE"/>
    <property type="match status" value="1"/>
</dbReference>
<evidence type="ECO:0000313" key="4">
    <source>
        <dbReference type="EMBL" id="CAA9503015.1"/>
    </source>
</evidence>
<dbReference type="AlphaFoldDB" id="A0A6J4SR31"/>
<dbReference type="CDD" id="cd10918">
    <property type="entry name" value="CE4_NodB_like_5s_6s"/>
    <property type="match status" value="1"/>
</dbReference>
<dbReference type="InterPro" id="IPR051398">
    <property type="entry name" value="Polysacch_Deacetylase"/>
</dbReference>
<accession>A0A6J4SR31</accession>
<dbReference type="SUPFAM" id="SSF88713">
    <property type="entry name" value="Glycoside hydrolase/deacetylase"/>
    <property type="match status" value="1"/>
</dbReference>
<dbReference type="GO" id="GO:0016810">
    <property type="term" value="F:hydrolase activity, acting on carbon-nitrogen (but not peptide) bonds"/>
    <property type="evidence" value="ECO:0007669"/>
    <property type="project" value="InterPro"/>
</dbReference>
<name>A0A6J4SR31_9ACTN</name>
<dbReference type="EMBL" id="CADCVT010000205">
    <property type="protein sequence ID" value="CAA9503015.1"/>
    <property type="molecule type" value="Genomic_DNA"/>
</dbReference>
<dbReference type="GO" id="GO:0005975">
    <property type="term" value="P:carbohydrate metabolic process"/>
    <property type="evidence" value="ECO:0007669"/>
    <property type="project" value="InterPro"/>
</dbReference>
<organism evidence="4">
    <name type="scientific">uncultured Solirubrobacteraceae bacterium</name>
    <dbReference type="NCBI Taxonomy" id="1162706"/>
    <lineage>
        <taxon>Bacteria</taxon>
        <taxon>Bacillati</taxon>
        <taxon>Actinomycetota</taxon>
        <taxon>Thermoleophilia</taxon>
        <taxon>Solirubrobacterales</taxon>
        <taxon>Solirubrobacteraceae</taxon>
        <taxon>environmental samples</taxon>
    </lineage>
</organism>
<feature type="domain" description="NodB homology" evidence="3">
    <location>
        <begin position="55"/>
        <end position="254"/>
    </location>
</feature>
<dbReference type="GO" id="GO:0005576">
    <property type="term" value="C:extracellular region"/>
    <property type="evidence" value="ECO:0007669"/>
    <property type="project" value="UniProtKB-SubCell"/>
</dbReference>
<comment type="subcellular location">
    <subcellularLocation>
        <location evidence="1">Secreted</location>
    </subcellularLocation>
</comment>
<evidence type="ECO:0000259" key="3">
    <source>
        <dbReference type="PROSITE" id="PS51677"/>
    </source>
</evidence>
<sequence>MAHVLVLCYHAVSSTWDSELAVTPSQLEWQVSRLLRLGYRPATYHQAVTAPPARYTLSVTFDDGYRSMREQAYPVLSRLGVPATVFVPTDYVGQDSPMSWDGIENWLGTPDEHELCPMDWDDLRWLTWRGWEIGSHTMSHPYLPSVEQPDLDRELVESKARLAEELGRPCRSIAYPYGGVIEQVAEATEAAGYETAAALWHPVRDHDRFTWPRVAIYRDDTPWRFAAKAAIRLRQFQGGIGRSAGRTAYTSPGG</sequence>
<evidence type="ECO:0000256" key="1">
    <source>
        <dbReference type="ARBA" id="ARBA00004613"/>
    </source>
</evidence>
<protein>
    <recommendedName>
        <fullName evidence="3">NodB homology domain-containing protein</fullName>
    </recommendedName>
</protein>